<dbReference type="InterPro" id="IPR010998">
    <property type="entry name" value="Integrase_recombinase_N"/>
</dbReference>
<evidence type="ECO:0000313" key="2">
    <source>
        <dbReference type="EMBL" id="KIJ29624.1"/>
    </source>
</evidence>
<gene>
    <name evidence="2" type="ORF">M422DRAFT_127544</name>
</gene>
<accession>A0A0C9U5Q1</accession>
<keyword evidence="1" id="KW-0238">DNA-binding</keyword>
<dbReference type="EMBL" id="KN837279">
    <property type="protein sequence ID" value="KIJ29624.1"/>
    <property type="molecule type" value="Genomic_DNA"/>
</dbReference>
<dbReference type="Proteomes" id="UP000054279">
    <property type="component" value="Unassembled WGS sequence"/>
</dbReference>
<proteinExistence type="predicted"/>
<keyword evidence="3" id="KW-1185">Reference proteome</keyword>
<dbReference type="Gene3D" id="1.10.150.130">
    <property type="match status" value="1"/>
</dbReference>
<evidence type="ECO:0000313" key="3">
    <source>
        <dbReference type="Proteomes" id="UP000054279"/>
    </source>
</evidence>
<dbReference type="GO" id="GO:0003677">
    <property type="term" value="F:DNA binding"/>
    <property type="evidence" value="ECO:0007669"/>
    <property type="project" value="UniProtKB-KW"/>
</dbReference>
<protein>
    <submittedName>
        <fullName evidence="2">Uncharacterized protein</fullName>
    </submittedName>
</protein>
<evidence type="ECO:0000256" key="1">
    <source>
        <dbReference type="ARBA" id="ARBA00023125"/>
    </source>
</evidence>
<dbReference type="AlphaFoldDB" id="A0A0C9U5Q1"/>
<sequence>RSTYGATLLTFHIYCDSQDIPESRWCPVDTMLLLSFTAACAGSYSGSALFNNIHVLQVWHILHGAPWAPAGEELKAVLTGAAHLAPAS</sequence>
<dbReference type="OrthoDB" id="2682516at2759"/>
<name>A0A0C9U5Q1_SPHS4</name>
<feature type="non-terminal residue" evidence="2">
    <location>
        <position position="88"/>
    </location>
</feature>
<reference evidence="2 3" key="1">
    <citation type="submission" date="2014-06" db="EMBL/GenBank/DDBJ databases">
        <title>Evolutionary Origins and Diversification of the Mycorrhizal Mutualists.</title>
        <authorList>
            <consortium name="DOE Joint Genome Institute"/>
            <consortium name="Mycorrhizal Genomics Consortium"/>
            <person name="Kohler A."/>
            <person name="Kuo A."/>
            <person name="Nagy L.G."/>
            <person name="Floudas D."/>
            <person name="Copeland A."/>
            <person name="Barry K.W."/>
            <person name="Cichocki N."/>
            <person name="Veneault-Fourrey C."/>
            <person name="LaButti K."/>
            <person name="Lindquist E.A."/>
            <person name="Lipzen A."/>
            <person name="Lundell T."/>
            <person name="Morin E."/>
            <person name="Murat C."/>
            <person name="Riley R."/>
            <person name="Ohm R."/>
            <person name="Sun H."/>
            <person name="Tunlid A."/>
            <person name="Henrissat B."/>
            <person name="Grigoriev I.V."/>
            <person name="Hibbett D.S."/>
            <person name="Martin F."/>
        </authorList>
    </citation>
    <scope>NUCLEOTIDE SEQUENCE [LARGE SCALE GENOMIC DNA]</scope>
    <source>
        <strain evidence="2 3">SS14</strain>
    </source>
</reference>
<feature type="non-terminal residue" evidence="2">
    <location>
        <position position="1"/>
    </location>
</feature>
<organism evidence="2 3">
    <name type="scientific">Sphaerobolus stellatus (strain SS14)</name>
    <dbReference type="NCBI Taxonomy" id="990650"/>
    <lineage>
        <taxon>Eukaryota</taxon>
        <taxon>Fungi</taxon>
        <taxon>Dikarya</taxon>
        <taxon>Basidiomycota</taxon>
        <taxon>Agaricomycotina</taxon>
        <taxon>Agaricomycetes</taxon>
        <taxon>Phallomycetidae</taxon>
        <taxon>Geastrales</taxon>
        <taxon>Sphaerobolaceae</taxon>
        <taxon>Sphaerobolus</taxon>
    </lineage>
</organism>
<dbReference type="HOGENOM" id="CLU_003292_7_3_1"/>